<sequence length="158" mass="17797">MQGSAHIRGMEIFYGHVRTLEMFFSYDPDGKLLFKPFNDAYGTVHPDIGPGTGKDDVELVLNDGEYFHVWDTTMFRIGERSEVNFLHYRDAYRKALTCGEQGSIARITIVAPDGYTDVTALAADGTTVVMGRNTKWRTISIPERIRFLNRPATQAETA</sequence>
<keyword evidence="2" id="KW-1185">Reference proteome</keyword>
<dbReference type="Proteomes" id="UP000002505">
    <property type="component" value="Plasmid pACHL01"/>
</dbReference>
<evidence type="ECO:0000313" key="1">
    <source>
        <dbReference type="EMBL" id="ACL42204.1"/>
    </source>
</evidence>
<organism evidence="1 2">
    <name type="scientific">Pseudarthrobacter chlorophenolicus (strain ATCC 700700 / DSM 12829 / CIP 107037 / JCM 12360 / KCTC 9906 / NCIMB 13794 / A6)</name>
    <name type="common">Arthrobacter chlorophenolicus</name>
    <dbReference type="NCBI Taxonomy" id="452863"/>
    <lineage>
        <taxon>Bacteria</taxon>
        <taxon>Bacillati</taxon>
        <taxon>Actinomycetota</taxon>
        <taxon>Actinomycetes</taxon>
        <taxon>Micrococcales</taxon>
        <taxon>Micrococcaceae</taxon>
        <taxon>Pseudarthrobacter</taxon>
    </lineage>
</organism>
<geneLocation type="plasmid" evidence="1 2">
    <name>pACHL01</name>
</geneLocation>
<dbReference type="AlphaFoldDB" id="B8HIF7"/>
<gene>
    <name evidence="1" type="ordered locus">Achl_4253</name>
</gene>
<reference evidence="1" key="1">
    <citation type="submission" date="2009-01" db="EMBL/GenBank/DDBJ databases">
        <title>Complete sequence of plasmid1 of Arthrobacter chlorophenolicus A6.</title>
        <authorList>
            <consortium name="US DOE Joint Genome Institute"/>
            <person name="Lucas S."/>
            <person name="Copeland A."/>
            <person name="Lapidus A."/>
            <person name="Glavina del Rio T."/>
            <person name="Tice H."/>
            <person name="Bruce D."/>
            <person name="Goodwin L."/>
            <person name="Pitluck S."/>
            <person name="Goltsman E."/>
            <person name="Clum A."/>
            <person name="Larimer F."/>
            <person name="Land M."/>
            <person name="Hauser L."/>
            <person name="Kyrpides N."/>
            <person name="Mikhailova N."/>
            <person name="Jansson J."/>
            <person name="Richardson P."/>
        </authorList>
    </citation>
    <scope>NUCLEOTIDE SEQUENCE [LARGE SCALE GENOMIC DNA]</scope>
    <source>
        <strain evidence="1">A6</strain>
        <plasmid evidence="1">pACHL01</plasmid>
    </source>
</reference>
<dbReference type="EMBL" id="CP001342">
    <property type="protein sequence ID" value="ACL42204.1"/>
    <property type="molecule type" value="Genomic_DNA"/>
</dbReference>
<proteinExistence type="predicted"/>
<dbReference type="KEGG" id="ach:Achl_4253"/>
<keyword evidence="1" id="KW-0614">Plasmid</keyword>
<name>B8HIF7_PSECP</name>
<protein>
    <submittedName>
        <fullName evidence="1">Uncharacterized protein</fullName>
    </submittedName>
</protein>
<dbReference type="HOGENOM" id="CLU_1665811_0_0_11"/>
<accession>B8HIF7</accession>
<evidence type="ECO:0000313" key="2">
    <source>
        <dbReference type="Proteomes" id="UP000002505"/>
    </source>
</evidence>